<reference evidence="3 4" key="1">
    <citation type="submission" date="2017-06" db="EMBL/GenBank/DDBJ databases">
        <authorList>
            <person name="Kim H.J."/>
            <person name="Triplett B.A."/>
        </authorList>
    </citation>
    <scope>NUCLEOTIDE SEQUENCE [LARGE SCALE GENOMIC DNA]</scope>
    <source>
        <strain evidence="3 4">CGMCC 4.2132</strain>
    </source>
</reference>
<dbReference type="Pfam" id="PF12697">
    <property type="entry name" value="Abhydrolase_6"/>
    <property type="match status" value="1"/>
</dbReference>
<feature type="compositionally biased region" description="Basic and acidic residues" evidence="1">
    <location>
        <begin position="1"/>
        <end position="18"/>
    </location>
</feature>
<dbReference type="Gene3D" id="3.40.50.1820">
    <property type="entry name" value="alpha/beta hydrolase"/>
    <property type="match status" value="1"/>
</dbReference>
<evidence type="ECO:0000313" key="4">
    <source>
        <dbReference type="Proteomes" id="UP000198282"/>
    </source>
</evidence>
<dbReference type="InterPro" id="IPR050228">
    <property type="entry name" value="Carboxylesterase_BioH"/>
</dbReference>
<dbReference type="EMBL" id="FZOD01000017">
    <property type="protein sequence ID" value="SNS84621.1"/>
    <property type="molecule type" value="Genomic_DNA"/>
</dbReference>
<dbReference type="InterPro" id="IPR029058">
    <property type="entry name" value="AB_hydrolase_fold"/>
</dbReference>
<evidence type="ECO:0000256" key="1">
    <source>
        <dbReference type="SAM" id="MobiDB-lite"/>
    </source>
</evidence>
<dbReference type="RefSeq" id="WP_218825371.1">
    <property type="nucleotide sequence ID" value="NZ_FZOD01000017.1"/>
</dbReference>
<dbReference type="GO" id="GO:0003824">
    <property type="term" value="F:catalytic activity"/>
    <property type="evidence" value="ECO:0007669"/>
    <property type="project" value="UniProtKB-ARBA"/>
</dbReference>
<feature type="region of interest" description="Disordered" evidence="1">
    <location>
        <begin position="1"/>
        <end position="89"/>
    </location>
</feature>
<organism evidence="3 4">
    <name type="scientific">Streptosporangium subroseum</name>
    <dbReference type="NCBI Taxonomy" id="106412"/>
    <lineage>
        <taxon>Bacteria</taxon>
        <taxon>Bacillati</taxon>
        <taxon>Actinomycetota</taxon>
        <taxon>Actinomycetes</taxon>
        <taxon>Streptosporangiales</taxon>
        <taxon>Streptosporangiaceae</taxon>
        <taxon>Streptosporangium</taxon>
    </lineage>
</organism>
<dbReference type="PANTHER" id="PTHR43194">
    <property type="entry name" value="HYDROLASE ALPHA/BETA FOLD FAMILY"/>
    <property type="match status" value="1"/>
</dbReference>
<feature type="compositionally biased region" description="Basic and acidic residues" evidence="1">
    <location>
        <begin position="58"/>
        <end position="77"/>
    </location>
</feature>
<dbReference type="InterPro" id="IPR000073">
    <property type="entry name" value="AB_hydrolase_1"/>
</dbReference>
<dbReference type="AlphaFoldDB" id="A0A239HTN5"/>
<protein>
    <submittedName>
        <fullName evidence="3">Pimeloyl-ACP methyl ester carboxylesterase</fullName>
    </submittedName>
</protein>
<keyword evidence="4" id="KW-1185">Reference proteome</keyword>
<gene>
    <name evidence="3" type="ORF">SAMN05216276_1017135</name>
</gene>
<evidence type="ECO:0000259" key="2">
    <source>
        <dbReference type="Pfam" id="PF12697"/>
    </source>
</evidence>
<dbReference type="Proteomes" id="UP000198282">
    <property type="component" value="Unassembled WGS sequence"/>
</dbReference>
<proteinExistence type="predicted"/>
<evidence type="ECO:0000313" key="3">
    <source>
        <dbReference type="EMBL" id="SNS84621.1"/>
    </source>
</evidence>
<accession>A0A239HTN5</accession>
<dbReference type="PANTHER" id="PTHR43194:SF5">
    <property type="entry name" value="PIMELOYL-[ACYL-CARRIER PROTEIN] METHYL ESTER ESTERASE"/>
    <property type="match status" value="1"/>
</dbReference>
<sequence length="352" mass="37400">MTEQGMDRGDAAVESGREARKRPVPAAGDAVKDSPRTRHTDGDDAVREYGKGQIRSADAVKDPPRTGRTDAVHEHGKGRVGSADGTTIGYRQRGRGPGVILLHGGMLASQHLTELAVALSAEYTVYVPDRRGRGLSGPHGDDYGVMREVEDLRALITATGASRVFGLSSGALIALRTALVTPELERIALYEPPLSVDGSVPTDWVPRYDDEIAAGKIAAGLVTVLKGLGTEPMFVRIPRFVLAPLLAIGSRVRREVPEGEVTIEALVPTQHFDMRVIREMADTAKDYAALDARVLLLGGARSPAYFGVALDALSATLPHARRAALPGLGHSGPEDDGAPLVVAQALRDFFGE</sequence>
<name>A0A239HTN5_9ACTN</name>
<dbReference type="SUPFAM" id="SSF53474">
    <property type="entry name" value="alpha/beta-Hydrolases"/>
    <property type="match status" value="1"/>
</dbReference>
<feature type="domain" description="AB hydrolase-1" evidence="2">
    <location>
        <begin position="99"/>
        <end position="338"/>
    </location>
</feature>
<feature type="compositionally biased region" description="Basic and acidic residues" evidence="1">
    <location>
        <begin position="30"/>
        <end position="50"/>
    </location>
</feature>